<gene>
    <name evidence="3" type="ORF">SEMRO_1297_G260500.1</name>
</gene>
<sequence>MMSHRYRRLLVLLLTTLCVLLLASVVSGTEVKWTANEADNEEEGGSGPLPLSSKQRQQLLQLEEVIRTSPNPEATLKQAADANGMSPQDLMAMLQRNRSDLEQGGGVNTATATSAATIGGFLKKVLTALFAVIAKSATQNPRAFALITTTLLLMTMLAISAPRTGLIISSQRGILSRGPTTLFQPPNKFLEKQLSKPKWQQHEPKSQKIQDSTWKDLNLSIDNDNNEAQAWRKKMPKDSDLAQAATFQINIPIQDFIEDQDDQEEDDNDNDEALEFCHDLCYNHAVDIINAQQFTEFAPANQLRLYTLQKGDSGRKRFSVLVVKKLGDWGRFGIVPLLVTHKNENERQTSILYSALKGAPFAGQIRVTAEKRKGKKGASPSVLIVVHLAFPKKAHRIPGKAAMKIVQTMTESIAASLKTRTRQSIVRRSQSSHFKGKVKVRAEERRHTRFQKEKDLEEMAEDRRRKWQRNNPNSGRYTPSGDRQKSPNNC</sequence>
<keyword evidence="4" id="KW-1185">Reference proteome</keyword>
<accession>A0A9N8EN58</accession>
<evidence type="ECO:0000256" key="2">
    <source>
        <dbReference type="SAM" id="SignalP"/>
    </source>
</evidence>
<feature type="chain" id="PRO_5040419336" evidence="2">
    <location>
        <begin position="29"/>
        <end position="490"/>
    </location>
</feature>
<feature type="compositionally biased region" description="Basic and acidic residues" evidence="1">
    <location>
        <begin position="440"/>
        <end position="464"/>
    </location>
</feature>
<feature type="region of interest" description="Disordered" evidence="1">
    <location>
        <begin position="423"/>
        <end position="490"/>
    </location>
</feature>
<feature type="compositionally biased region" description="Polar residues" evidence="1">
    <location>
        <begin position="423"/>
        <end position="433"/>
    </location>
</feature>
<evidence type="ECO:0000256" key="1">
    <source>
        <dbReference type="SAM" id="MobiDB-lite"/>
    </source>
</evidence>
<reference evidence="3" key="1">
    <citation type="submission" date="2020-06" db="EMBL/GenBank/DDBJ databases">
        <authorList>
            <consortium name="Plant Systems Biology data submission"/>
        </authorList>
    </citation>
    <scope>NUCLEOTIDE SEQUENCE</scope>
    <source>
        <strain evidence="3">D6</strain>
    </source>
</reference>
<dbReference type="EMBL" id="CAICTM010001295">
    <property type="protein sequence ID" value="CAB9522391.1"/>
    <property type="molecule type" value="Genomic_DNA"/>
</dbReference>
<dbReference type="AlphaFoldDB" id="A0A9N8EN58"/>
<comment type="caution">
    <text evidence="3">The sequence shown here is derived from an EMBL/GenBank/DDBJ whole genome shotgun (WGS) entry which is preliminary data.</text>
</comment>
<keyword evidence="2" id="KW-0732">Signal</keyword>
<evidence type="ECO:0000313" key="4">
    <source>
        <dbReference type="Proteomes" id="UP001153069"/>
    </source>
</evidence>
<dbReference type="OrthoDB" id="46294at2759"/>
<name>A0A9N8EN58_9STRA</name>
<feature type="signal peptide" evidence="2">
    <location>
        <begin position="1"/>
        <end position="28"/>
    </location>
</feature>
<protein>
    <submittedName>
        <fullName evidence="3">Uncharacterized protein</fullName>
    </submittedName>
</protein>
<organism evidence="3 4">
    <name type="scientific">Seminavis robusta</name>
    <dbReference type="NCBI Taxonomy" id="568900"/>
    <lineage>
        <taxon>Eukaryota</taxon>
        <taxon>Sar</taxon>
        <taxon>Stramenopiles</taxon>
        <taxon>Ochrophyta</taxon>
        <taxon>Bacillariophyta</taxon>
        <taxon>Bacillariophyceae</taxon>
        <taxon>Bacillariophycidae</taxon>
        <taxon>Naviculales</taxon>
        <taxon>Naviculaceae</taxon>
        <taxon>Seminavis</taxon>
    </lineage>
</organism>
<proteinExistence type="predicted"/>
<dbReference type="Proteomes" id="UP001153069">
    <property type="component" value="Unassembled WGS sequence"/>
</dbReference>
<evidence type="ECO:0000313" key="3">
    <source>
        <dbReference type="EMBL" id="CAB9522391.1"/>
    </source>
</evidence>